<dbReference type="PATRIC" id="fig|66969.6.peg.1685"/>
<name>A0A0W1ABW2_9GAMM</name>
<dbReference type="EMBL" id="LNZB01000038">
    <property type="protein sequence ID" value="KTD78775.1"/>
    <property type="molecule type" value="Genomic_DNA"/>
</dbReference>
<dbReference type="OrthoDB" id="5638924at2"/>
<dbReference type="Proteomes" id="UP000054729">
    <property type="component" value="Unassembled WGS sequence"/>
</dbReference>
<keyword evidence="3" id="KW-1185">Reference proteome</keyword>
<evidence type="ECO:0000256" key="1">
    <source>
        <dbReference type="SAM" id="SignalP"/>
    </source>
</evidence>
<accession>A0A0W1ABW2</accession>
<dbReference type="RefSeq" id="WP_058480247.1">
    <property type="nucleotide sequence ID" value="NZ_CAAAIQ010000015.1"/>
</dbReference>
<reference evidence="2 3" key="1">
    <citation type="submission" date="2015-11" db="EMBL/GenBank/DDBJ databases">
        <title>Genomic analysis of 38 Legionella species identifies large and diverse effector repertoires.</title>
        <authorList>
            <person name="Burstein D."/>
            <person name="Amaro F."/>
            <person name="Zusman T."/>
            <person name="Lifshitz Z."/>
            <person name="Cohen O."/>
            <person name="Gilbert J.A."/>
            <person name="Pupko T."/>
            <person name="Shuman H.A."/>
            <person name="Segal G."/>
        </authorList>
    </citation>
    <scope>NUCLEOTIDE SEQUENCE [LARGE SCALE GENOMIC DNA]</scope>
    <source>
        <strain evidence="2 3">ATCC 51914</strain>
    </source>
</reference>
<evidence type="ECO:0000313" key="2">
    <source>
        <dbReference type="EMBL" id="KTD78775.1"/>
    </source>
</evidence>
<comment type="caution">
    <text evidence="2">The sequence shown here is derived from an EMBL/GenBank/DDBJ whole genome shotgun (WGS) entry which is preliminary data.</text>
</comment>
<dbReference type="AlphaFoldDB" id="A0A0W1ABW2"/>
<proteinExistence type="predicted"/>
<gene>
    <name evidence="2" type="ORF">Lwal_1545</name>
</gene>
<sequence length="72" mass="8242">MRKGRFHLMLFLFYIPIQAHSIQAVQIEDPVQAECRKEFYNQCISKCETTDVTDCGKACEQQAVNQCVEAGE</sequence>
<keyword evidence="1" id="KW-0732">Signal</keyword>
<evidence type="ECO:0000313" key="3">
    <source>
        <dbReference type="Proteomes" id="UP000054729"/>
    </source>
</evidence>
<feature type="chain" id="PRO_5006919608" evidence="1">
    <location>
        <begin position="20"/>
        <end position="72"/>
    </location>
</feature>
<feature type="signal peptide" evidence="1">
    <location>
        <begin position="1"/>
        <end position="19"/>
    </location>
</feature>
<protein>
    <submittedName>
        <fullName evidence="2">Uncharacterized protein</fullName>
    </submittedName>
</protein>
<organism evidence="2 3">
    <name type="scientific">Legionella waltersii</name>
    <dbReference type="NCBI Taxonomy" id="66969"/>
    <lineage>
        <taxon>Bacteria</taxon>
        <taxon>Pseudomonadati</taxon>
        <taxon>Pseudomonadota</taxon>
        <taxon>Gammaproteobacteria</taxon>
        <taxon>Legionellales</taxon>
        <taxon>Legionellaceae</taxon>
        <taxon>Legionella</taxon>
    </lineage>
</organism>